<dbReference type="Proteomes" id="UP001324427">
    <property type="component" value="Unassembled WGS sequence"/>
</dbReference>
<dbReference type="EMBL" id="JAVFHQ010000037">
    <property type="protein sequence ID" value="KAK4542849.1"/>
    <property type="molecule type" value="Genomic_DNA"/>
</dbReference>
<reference evidence="3 4" key="1">
    <citation type="submission" date="2021-11" db="EMBL/GenBank/DDBJ databases">
        <title>Black yeast isolated from Biological Soil Crust.</title>
        <authorList>
            <person name="Kurbessoian T."/>
        </authorList>
    </citation>
    <scope>NUCLEOTIDE SEQUENCE [LARGE SCALE GENOMIC DNA]</scope>
    <source>
        <strain evidence="3 4">CCFEE 5522</strain>
    </source>
</reference>
<comment type="caution">
    <text evidence="3">The sequence shown here is derived from an EMBL/GenBank/DDBJ whole genome shotgun (WGS) entry which is preliminary data.</text>
</comment>
<evidence type="ECO:0000313" key="4">
    <source>
        <dbReference type="Proteomes" id="UP001324427"/>
    </source>
</evidence>
<evidence type="ECO:0000259" key="2">
    <source>
        <dbReference type="Pfam" id="PF04457"/>
    </source>
</evidence>
<feature type="region of interest" description="Disordered" evidence="1">
    <location>
        <begin position="432"/>
        <end position="453"/>
    </location>
</feature>
<organism evidence="3 4">
    <name type="scientific">Oleoguttula mirabilis</name>
    <dbReference type="NCBI Taxonomy" id="1507867"/>
    <lineage>
        <taxon>Eukaryota</taxon>
        <taxon>Fungi</taxon>
        <taxon>Dikarya</taxon>
        <taxon>Ascomycota</taxon>
        <taxon>Pezizomycotina</taxon>
        <taxon>Dothideomycetes</taxon>
        <taxon>Dothideomycetidae</taxon>
        <taxon>Mycosphaerellales</taxon>
        <taxon>Teratosphaeriaceae</taxon>
        <taxon>Oleoguttula</taxon>
    </lineage>
</organism>
<dbReference type="AlphaFoldDB" id="A0AAV9JCJ0"/>
<evidence type="ECO:0000313" key="3">
    <source>
        <dbReference type="EMBL" id="KAK4542849.1"/>
    </source>
</evidence>
<keyword evidence="4" id="KW-1185">Reference proteome</keyword>
<accession>A0AAV9JCJ0</accession>
<dbReference type="InterPro" id="IPR040459">
    <property type="entry name" value="MJ1316"/>
</dbReference>
<feature type="domain" description="MJ1316 RNA cyclic group end recognition" evidence="2">
    <location>
        <begin position="454"/>
        <end position="526"/>
    </location>
</feature>
<protein>
    <recommendedName>
        <fullName evidence="2">MJ1316 RNA cyclic group end recognition domain-containing protein</fullName>
    </recommendedName>
</protein>
<proteinExistence type="predicted"/>
<sequence length="535" mass="60185">MADALVQIKAAIAGLSVSLHGYIESSLPRIENSSLPLVDNKPLRLLFPTGTFAAAVWHPGDDIHLVCISDDRRDLFWQIVAEALDVEPFEAPGDATLELPLPKLTPDVRGTLQSGRIYLHWCPKPELFELESIPSYTTTLARRTVHEISHLNMVRDIKTLTDPQHRDGGRDEVHVSQRTYQRVRTWFQDNGLIGSRFGLLSVECLLWQVAAHVAVCVSQHAASMSQHAVAGRRARYAADFLDRWAEGRASERLLTVTTPSGRNLTQHVTPEGLWSIHHALHGIDHDKKYSGYRRFLDRTPVYIVVELESWGAGTRKVRQHLADVQLPELIKQLAARIPDGHRARIWPIPLSPNGNPTYVLGISGPGEMTKIGENRIADFTVRAERDFSYDRDKAFVSLIVYGRAKFRSLYPPPGSQHAKPPITPRNVETSAATLGSQTTPPPATGSGSGETRRFRPAASALARLRHDPRHTDINYEVGYLDRHEDALKWLSLDDWGNKPTEDLEFIPEHRIRQLRRTSNGVIVWSREERVDLTDE</sequence>
<gene>
    <name evidence="3" type="ORF">LTR36_006038</name>
</gene>
<dbReference type="Pfam" id="PF04457">
    <property type="entry name" value="MJ1316"/>
    <property type="match status" value="1"/>
</dbReference>
<evidence type="ECO:0000256" key="1">
    <source>
        <dbReference type="SAM" id="MobiDB-lite"/>
    </source>
</evidence>
<name>A0AAV9JCJ0_9PEZI</name>